<dbReference type="InterPro" id="IPR032675">
    <property type="entry name" value="LRR_dom_sf"/>
</dbReference>
<evidence type="ECO:0000313" key="7">
    <source>
        <dbReference type="EMBL" id="CAD7410096.1"/>
    </source>
</evidence>
<keyword evidence="5" id="KW-0472">Membrane</keyword>
<dbReference type="SUPFAM" id="SSF52058">
    <property type="entry name" value="L domain-like"/>
    <property type="match status" value="1"/>
</dbReference>
<evidence type="ECO:0000256" key="5">
    <source>
        <dbReference type="ARBA" id="ARBA00023136"/>
    </source>
</evidence>
<feature type="compositionally biased region" description="Polar residues" evidence="6">
    <location>
        <begin position="260"/>
        <end position="279"/>
    </location>
</feature>
<dbReference type="PANTHER" id="PTHR24365">
    <property type="entry name" value="TOLL-LIKE RECEPTOR"/>
    <property type="match status" value="1"/>
</dbReference>
<evidence type="ECO:0000256" key="2">
    <source>
        <dbReference type="ARBA" id="ARBA00022692"/>
    </source>
</evidence>
<dbReference type="PANTHER" id="PTHR24365:SF541">
    <property type="entry name" value="PROTEIN TOLL-RELATED"/>
    <property type="match status" value="1"/>
</dbReference>
<keyword evidence="3" id="KW-0732">Signal</keyword>
<dbReference type="AlphaFoldDB" id="A0A7R9D8J1"/>
<comment type="subcellular location">
    <subcellularLocation>
        <location evidence="1">Membrane</location>
        <topology evidence="1">Single-pass membrane protein</topology>
    </subcellularLocation>
</comment>
<sequence>MRMRTDLRWLVLRFDWFSPAEHLGQSVQSRDALNFSGTARAYEAENLSMCGENGIIEENLQVGLYGHNLSRNLISDLNRVSLPMDINIRKLILKNNPLKKLNPILLSNVQHMTSLDVSFCNIEKLWGDQIPEQVLPRLETLNLAENNLQALTPGELEMIGNLRELDITKNPFKCDKSFNTLIEWLKGQEIFANSLPSDVMISDKEDKNAELLLTDIDELPEDDLGWILKFIQCATQRPVYGQKNVIKRAISTPKLKRDVSSYSPLTEDPNTPTTPMINQRSGKIGEQVYDIDSAKLRINSVVLKKNHVTCWHPLPNRKPAFIISGCQAARGPRGMGWEGGRKMQVTDSHGVMLRQPYTGAASMLHVAFRFLCHMRPCYKSCLMPRVAATFPPGVGSETTKPCD</sequence>
<keyword evidence="4" id="KW-1133">Transmembrane helix</keyword>
<organism evidence="7">
    <name type="scientific">Timema poppense</name>
    <name type="common">Walking stick</name>
    <dbReference type="NCBI Taxonomy" id="170557"/>
    <lineage>
        <taxon>Eukaryota</taxon>
        <taxon>Metazoa</taxon>
        <taxon>Ecdysozoa</taxon>
        <taxon>Arthropoda</taxon>
        <taxon>Hexapoda</taxon>
        <taxon>Insecta</taxon>
        <taxon>Pterygota</taxon>
        <taxon>Neoptera</taxon>
        <taxon>Polyneoptera</taxon>
        <taxon>Phasmatodea</taxon>
        <taxon>Timematodea</taxon>
        <taxon>Timematoidea</taxon>
        <taxon>Timematidae</taxon>
        <taxon>Timema</taxon>
    </lineage>
</organism>
<dbReference type="EMBL" id="OD004516">
    <property type="protein sequence ID" value="CAD7410096.1"/>
    <property type="molecule type" value="Genomic_DNA"/>
</dbReference>
<dbReference type="GO" id="GO:0007165">
    <property type="term" value="P:signal transduction"/>
    <property type="evidence" value="ECO:0007669"/>
    <property type="project" value="TreeGrafter"/>
</dbReference>
<gene>
    <name evidence="7" type="ORF">TPSB3V08_LOCUS7185</name>
</gene>
<dbReference type="InterPro" id="IPR001611">
    <property type="entry name" value="Leu-rich_rpt"/>
</dbReference>
<name>A0A7R9D8J1_TIMPO</name>
<accession>A0A7R9D8J1</accession>
<dbReference type="Pfam" id="PF13855">
    <property type="entry name" value="LRR_8"/>
    <property type="match status" value="1"/>
</dbReference>
<evidence type="ECO:0000256" key="4">
    <source>
        <dbReference type="ARBA" id="ARBA00022989"/>
    </source>
</evidence>
<protein>
    <submittedName>
        <fullName evidence="7">Uncharacterized protein</fullName>
    </submittedName>
</protein>
<evidence type="ECO:0000256" key="6">
    <source>
        <dbReference type="SAM" id="MobiDB-lite"/>
    </source>
</evidence>
<evidence type="ECO:0000256" key="1">
    <source>
        <dbReference type="ARBA" id="ARBA00004167"/>
    </source>
</evidence>
<evidence type="ECO:0000256" key="3">
    <source>
        <dbReference type="ARBA" id="ARBA00022729"/>
    </source>
</evidence>
<feature type="region of interest" description="Disordered" evidence="6">
    <location>
        <begin position="259"/>
        <end position="279"/>
    </location>
</feature>
<proteinExistence type="predicted"/>
<dbReference type="Gene3D" id="3.80.10.10">
    <property type="entry name" value="Ribonuclease Inhibitor"/>
    <property type="match status" value="1"/>
</dbReference>
<keyword evidence="2" id="KW-0812">Transmembrane</keyword>
<dbReference type="GO" id="GO:0038023">
    <property type="term" value="F:signaling receptor activity"/>
    <property type="evidence" value="ECO:0007669"/>
    <property type="project" value="TreeGrafter"/>
</dbReference>
<dbReference type="GO" id="GO:0005886">
    <property type="term" value="C:plasma membrane"/>
    <property type="evidence" value="ECO:0007669"/>
    <property type="project" value="TreeGrafter"/>
</dbReference>
<reference evidence="7" key="1">
    <citation type="submission" date="2020-11" db="EMBL/GenBank/DDBJ databases">
        <authorList>
            <person name="Tran Van P."/>
        </authorList>
    </citation>
    <scope>NUCLEOTIDE SEQUENCE</scope>
</reference>